<evidence type="ECO:0000313" key="13">
    <source>
        <dbReference type="EMBL" id="RRD91397.1"/>
    </source>
</evidence>
<keyword evidence="3 8" id="KW-1134">Transmembrane beta strand</keyword>
<dbReference type="InterPro" id="IPR039426">
    <property type="entry name" value="TonB-dep_rcpt-like"/>
</dbReference>
<dbReference type="RefSeq" id="WP_125239124.1">
    <property type="nucleotide sequence ID" value="NZ_RQYF01000026.1"/>
</dbReference>
<dbReference type="PROSITE" id="PS52016">
    <property type="entry name" value="TONB_DEPENDENT_REC_3"/>
    <property type="match status" value="1"/>
</dbReference>
<dbReference type="InterPro" id="IPR023997">
    <property type="entry name" value="TonB-dep_OMP_SusC/RagA_CS"/>
</dbReference>
<dbReference type="GO" id="GO:0009279">
    <property type="term" value="C:cell outer membrane"/>
    <property type="evidence" value="ECO:0007669"/>
    <property type="project" value="UniProtKB-SubCell"/>
</dbReference>
<protein>
    <submittedName>
        <fullName evidence="13">TonB-dependent receptor</fullName>
    </submittedName>
</protein>
<evidence type="ECO:0000256" key="7">
    <source>
        <dbReference type="ARBA" id="ARBA00023237"/>
    </source>
</evidence>
<dbReference type="Pfam" id="PF13715">
    <property type="entry name" value="CarbopepD_reg_2"/>
    <property type="match status" value="1"/>
</dbReference>
<evidence type="ECO:0000313" key="14">
    <source>
        <dbReference type="Proteomes" id="UP000279562"/>
    </source>
</evidence>
<dbReference type="InterPro" id="IPR008969">
    <property type="entry name" value="CarboxyPept-like_regulatory"/>
</dbReference>
<comment type="subcellular location">
    <subcellularLocation>
        <location evidence="1 8">Cell outer membrane</location>
        <topology evidence="1 8">Multi-pass membrane protein</topology>
    </subcellularLocation>
</comment>
<dbReference type="SUPFAM" id="SSF49464">
    <property type="entry name" value="Carboxypeptidase regulatory domain-like"/>
    <property type="match status" value="1"/>
</dbReference>
<evidence type="ECO:0000256" key="3">
    <source>
        <dbReference type="ARBA" id="ARBA00022452"/>
    </source>
</evidence>
<keyword evidence="6 8" id="KW-0472">Membrane</keyword>
<keyword evidence="4 8" id="KW-0812">Transmembrane</keyword>
<organism evidence="13 14">
    <name type="scientific">Prevotella heparinolytica</name>
    <dbReference type="NCBI Taxonomy" id="28113"/>
    <lineage>
        <taxon>Bacteria</taxon>
        <taxon>Pseudomonadati</taxon>
        <taxon>Bacteroidota</taxon>
        <taxon>Bacteroidia</taxon>
        <taxon>Bacteroidales</taxon>
        <taxon>Bacteroidaceae</taxon>
        <taxon>Bacteroides</taxon>
    </lineage>
</organism>
<reference evidence="13 14" key="1">
    <citation type="submission" date="2018-11" db="EMBL/GenBank/DDBJ databases">
        <title>Genomes From Bacteria Associated with the Canine Oral Cavity: a Test Case for Automated Genome-Based Taxonomic Assignment.</title>
        <authorList>
            <person name="Coil D.A."/>
            <person name="Jospin G."/>
            <person name="Darling A.E."/>
            <person name="Wallis C."/>
            <person name="Davis I.J."/>
            <person name="Harris S."/>
            <person name="Eisen J.A."/>
            <person name="Holcombe L.J."/>
            <person name="O'Flynn C."/>
        </authorList>
    </citation>
    <scope>NUCLEOTIDE SEQUENCE [LARGE SCALE GENOMIC DNA]</scope>
    <source>
        <strain evidence="13 14">OH1047_COT-310</strain>
    </source>
</reference>
<feature type="domain" description="TonB-dependent receptor plug" evidence="12">
    <location>
        <begin position="136"/>
        <end position="239"/>
    </location>
</feature>
<dbReference type="EMBL" id="RQYF01000026">
    <property type="protein sequence ID" value="RRD91397.1"/>
    <property type="molecule type" value="Genomic_DNA"/>
</dbReference>
<gene>
    <name evidence="13" type="ORF">EII33_07210</name>
</gene>
<dbReference type="InterPro" id="IPR000531">
    <property type="entry name" value="Beta-barrel_TonB"/>
</dbReference>
<evidence type="ECO:0000256" key="5">
    <source>
        <dbReference type="ARBA" id="ARBA00023077"/>
    </source>
</evidence>
<dbReference type="Gene3D" id="2.170.130.10">
    <property type="entry name" value="TonB-dependent receptor, plug domain"/>
    <property type="match status" value="1"/>
</dbReference>
<sequence length="1123" mass="124734">MVKQVKSVCVLLLALTVSSSVAYAATESENAHVQVVQQSGTCKGVVVDATGETVIGASVVVKGTTNGTITGLDGDFSLTGVKKGDVIQVSFVGYETQEVVWNGNSTPPLRIVLKDSSLAIDEVVVTAYGGRQIRSKLTNSIAKVDKGTLTSGMHSNPAQALSGAVAGLQVRQTSGDPGATPTLILRGGTSLDGSGSPLVIIDGAQRSLSDINPSDIESMEVMKDAGATAIYGARAANGVILVTTKRGKAGTGNINVRAKYGLNYFHNAYNFLGAKDYIYWMRMAYKNASNAYTDSNGTAKGWTNMNALTQAQPFGTGNIYFNADGTPADGNKVNNANWSVMKYSDNLAFLLKEGWQTMEDPVYGDKLIFKEFMMQDVNINTPAFSQDYTVDFTGGNDKGAYYASLGFNDSEGNATRNWYKRFTFTFNGDYKIKPWLTSNSSFNYSHNTWFGLVGNVAVQHYFSRVFSVPPTFRGKNPDGEWLIGVRGTGDANVQTYMDAQQRDNNTDKFTMTQAFTIALMKGLDLKLSGSWYYEDTKHEFFNRDYMTGVNRWYRNRWTYDHYNRTLNQTYNAVATYNNTFKKHSVNAMGGFEYYYQERKGFEASGEGAPTDSFQDLSLTDPEKRNMDSWHSQDRIMSFFGKVDYDYAGKYLLSAVVRQDGYSRLAKDNRWGFFPGISAGWIIGKEEFMESWKDVISFAKLRASYGANGNLDTNYIGYYTVQGSYGTTTNYDGSGATLMTQLPNPGLRWEKSYTFEVGADVSFLNNKYNLNLTFYNRRTKDKLAYIKLPSHSGVEEYLTNNGEIQNQGLELEASARLIDKKDWKWNVNFNIAYNKNKVISLPNNGLKNNMQGAMQVYTGKGDQKIWVGGYQEGQTPGDIYGFKAEGIYKSYDEIPGQLIDRSSGNNGANNKILYGPETWAKMSDDEKAKALPIQPGDVKWKDVNGDGVIDDYDKVKLGSAVPKWTGGLSTNVSWKGLTLNARFDYALGHKIVDTKTPWIMGNMQGTYNTIDLVFDSWTEKNPNAKYPTYVWADQLGKRNVARHNTSMFVYDASYLAVREISLGYSLPKAWIQKVKMEKLELNVTAQNLGYITDAKYVASPEYGSDGWGGYPLPRTLIFGLNITF</sequence>
<dbReference type="InterPro" id="IPR012910">
    <property type="entry name" value="Plug_dom"/>
</dbReference>
<keyword evidence="7 8" id="KW-0998">Cell outer membrane</keyword>
<feature type="chain" id="PRO_5018296837" evidence="10">
    <location>
        <begin position="25"/>
        <end position="1123"/>
    </location>
</feature>
<dbReference type="InterPro" id="IPR023996">
    <property type="entry name" value="TonB-dep_OMP_SusC/RagA"/>
</dbReference>
<evidence type="ECO:0000256" key="8">
    <source>
        <dbReference type="PROSITE-ProRule" id="PRU01360"/>
    </source>
</evidence>
<dbReference type="Proteomes" id="UP000279562">
    <property type="component" value="Unassembled WGS sequence"/>
</dbReference>
<comment type="similarity">
    <text evidence="8 9">Belongs to the TonB-dependent receptor family.</text>
</comment>
<keyword evidence="10" id="KW-0732">Signal</keyword>
<comment type="caution">
    <text evidence="13">The sequence shown here is derived from an EMBL/GenBank/DDBJ whole genome shotgun (WGS) entry which is preliminary data.</text>
</comment>
<evidence type="ECO:0000256" key="10">
    <source>
        <dbReference type="SAM" id="SignalP"/>
    </source>
</evidence>
<keyword evidence="5 9" id="KW-0798">TonB box</keyword>
<evidence type="ECO:0000256" key="2">
    <source>
        <dbReference type="ARBA" id="ARBA00022448"/>
    </source>
</evidence>
<dbReference type="InterPro" id="IPR037066">
    <property type="entry name" value="Plug_dom_sf"/>
</dbReference>
<evidence type="ECO:0000259" key="11">
    <source>
        <dbReference type="Pfam" id="PF00593"/>
    </source>
</evidence>
<evidence type="ECO:0000259" key="12">
    <source>
        <dbReference type="Pfam" id="PF07715"/>
    </source>
</evidence>
<evidence type="ECO:0000256" key="9">
    <source>
        <dbReference type="RuleBase" id="RU003357"/>
    </source>
</evidence>
<dbReference type="NCBIfam" id="TIGR04057">
    <property type="entry name" value="SusC_RagA_signa"/>
    <property type="match status" value="1"/>
</dbReference>
<feature type="domain" description="TonB-dependent receptor-like beta-barrel" evidence="11">
    <location>
        <begin position="488"/>
        <end position="1017"/>
    </location>
</feature>
<dbReference type="NCBIfam" id="TIGR04056">
    <property type="entry name" value="OMP_RagA_SusC"/>
    <property type="match status" value="1"/>
</dbReference>
<name>A0A3P2A7L7_9BACE</name>
<keyword evidence="14" id="KW-1185">Reference proteome</keyword>
<dbReference type="InterPro" id="IPR036942">
    <property type="entry name" value="Beta-barrel_TonB_sf"/>
</dbReference>
<dbReference type="Pfam" id="PF00593">
    <property type="entry name" value="TonB_dep_Rec_b-barrel"/>
    <property type="match status" value="1"/>
</dbReference>
<evidence type="ECO:0000256" key="6">
    <source>
        <dbReference type="ARBA" id="ARBA00023136"/>
    </source>
</evidence>
<feature type="signal peptide" evidence="10">
    <location>
        <begin position="1"/>
        <end position="24"/>
    </location>
</feature>
<dbReference type="Gene3D" id="2.60.40.1120">
    <property type="entry name" value="Carboxypeptidase-like, regulatory domain"/>
    <property type="match status" value="1"/>
</dbReference>
<dbReference type="SUPFAM" id="SSF56935">
    <property type="entry name" value="Porins"/>
    <property type="match status" value="1"/>
</dbReference>
<accession>A0A3P2A7L7</accession>
<keyword evidence="13" id="KW-0675">Receptor</keyword>
<evidence type="ECO:0000256" key="1">
    <source>
        <dbReference type="ARBA" id="ARBA00004571"/>
    </source>
</evidence>
<keyword evidence="2 8" id="KW-0813">Transport</keyword>
<dbReference type="AlphaFoldDB" id="A0A3P2A7L7"/>
<proteinExistence type="inferred from homology"/>
<evidence type="ECO:0000256" key="4">
    <source>
        <dbReference type="ARBA" id="ARBA00022692"/>
    </source>
</evidence>
<dbReference type="Gene3D" id="2.40.170.20">
    <property type="entry name" value="TonB-dependent receptor, beta-barrel domain"/>
    <property type="match status" value="1"/>
</dbReference>
<dbReference type="Pfam" id="PF07715">
    <property type="entry name" value="Plug"/>
    <property type="match status" value="1"/>
</dbReference>